<dbReference type="Gene3D" id="1.10.10.60">
    <property type="entry name" value="Homeodomain-like"/>
    <property type="match status" value="2"/>
</dbReference>
<keyword evidence="1" id="KW-0805">Transcription regulation</keyword>
<protein>
    <submittedName>
        <fullName evidence="6">AraC family transcriptional regulator</fullName>
    </submittedName>
</protein>
<dbReference type="GO" id="GO:0043565">
    <property type="term" value="F:sequence-specific DNA binding"/>
    <property type="evidence" value="ECO:0007669"/>
    <property type="project" value="InterPro"/>
</dbReference>
<dbReference type="InterPro" id="IPR003313">
    <property type="entry name" value="AraC-bd"/>
</dbReference>
<gene>
    <name evidence="6" type="ORF">LL252_08325</name>
</gene>
<dbReference type="InterPro" id="IPR050204">
    <property type="entry name" value="AraC_XylS_family_regulators"/>
</dbReference>
<sequence>MSIAQRVFHGSFGRVALLDMDHTLVTHSHHECHVLVKAAGADTFFNVNGRRVPLTDRQAVLVNAWQPHFYDHQSGAGPTQILALYIEPSWLAEIQHSLALSAHPGFFTQSGIDLNSKNRRLADLLIAEAYSPELVPRERIESLLFDFLIELIEDHSEWRQLRRLGAGSRLGFQDTRIRRACDYLRTHFNDPECLTNAARAANLSRAHFFTLFRRDTGMSPMLMLNDTRMRRAFDWLETERNGTLGQLAEDLGFSEQGHFTRFFQQHIGAAPSQYRRVIDTYAAR</sequence>
<proteinExistence type="predicted"/>
<evidence type="ECO:0000313" key="7">
    <source>
        <dbReference type="Proteomes" id="UP001108027"/>
    </source>
</evidence>
<evidence type="ECO:0000256" key="3">
    <source>
        <dbReference type="ARBA" id="ARBA00023159"/>
    </source>
</evidence>
<comment type="caution">
    <text evidence="6">The sequence shown here is derived from an EMBL/GenBank/DDBJ whole genome shotgun (WGS) entry which is preliminary data.</text>
</comment>
<evidence type="ECO:0000256" key="2">
    <source>
        <dbReference type="ARBA" id="ARBA00023125"/>
    </source>
</evidence>
<dbReference type="InterPro" id="IPR037923">
    <property type="entry name" value="HTH-like"/>
</dbReference>
<dbReference type="RefSeq" id="WP_228233736.1">
    <property type="nucleotide sequence ID" value="NZ_ARXL01000123.1"/>
</dbReference>
<evidence type="ECO:0000256" key="4">
    <source>
        <dbReference type="ARBA" id="ARBA00023163"/>
    </source>
</evidence>
<dbReference type="PRINTS" id="PR00032">
    <property type="entry name" value="HTHARAC"/>
</dbReference>
<dbReference type="InterPro" id="IPR020449">
    <property type="entry name" value="Tscrpt_reg_AraC-type_HTH"/>
</dbReference>
<organism evidence="6 7">
    <name type="scientific">Alloalcanivorax marinus</name>
    <dbReference type="NCBI Taxonomy" id="1177169"/>
    <lineage>
        <taxon>Bacteria</taxon>
        <taxon>Pseudomonadati</taxon>
        <taxon>Pseudomonadota</taxon>
        <taxon>Gammaproteobacteria</taxon>
        <taxon>Oceanospirillales</taxon>
        <taxon>Alcanivoracaceae</taxon>
        <taxon>Alloalcanivorax</taxon>
    </lineage>
</organism>
<dbReference type="Proteomes" id="UP001108027">
    <property type="component" value="Unassembled WGS sequence"/>
</dbReference>
<dbReference type="SMART" id="SM00342">
    <property type="entry name" value="HTH_ARAC"/>
    <property type="match status" value="1"/>
</dbReference>
<evidence type="ECO:0000256" key="1">
    <source>
        <dbReference type="ARBA" id="ARBA00023015"/>
    </source>
</evidence>
<dbReference type="InterPro" id="IPR009057">
    <property type="entry name" value="Homeodomain-like_sf"/>
</dbReference>
<dbReference type="AlphaFoldDB" id="A0A9Q3UKC7"/>
<dbReference type="InterPro" id="IPR018060">
    <property type="entry name" value="HTH_AraC"/>
</dbReference>
<dbReference type="Pfam" id="PF02311">
    <property type="entry name" value="AraC_binding"/>
    <property type="match status" value="1"/>
</dbReference>
<reference evidence="6" key="1">
    <citation type="submission" date="2021-10" db="EMBL/GenBank/DDBJ databases">
        <title>The diversity and Nitrogen Metabolism of Culturable Nitrate-Utilizing Bacteria Within the Oxygen Minimum Zone of the Changjiang (Yangtze River)Estuary.</title>
        <authorList>
            <person name="Zhang D."/>
            <person name="Zheng J."/>
            <person name="Liu S."/>
            <person name="He W."/>
        </authorList>
    </citation>
    <scope>NUCLEOTIDE SEQUENCE</scope>
    <source>
        <strain evidence="6">FXH-223</strain>
    </source>
</reference>
<keyword evidence="3" id="KW-0010">Activator</keyword>
<dbReference type="SUPFAM" id="SSF46689">
    <property type="entry name" value="Homeodomain-like"/>
    <property type="match status" value="2"/>
</dbReference>
<dbReference type="PROSITE" id="PS01124">
    <property type="entry name" value="HTH_ARAC_FAMILY_2"/>
    <property type="match status" value="1"/>
</dbReference>
<dbReference type="Pfam" id="PF12833">
    <property type="entry name" value="HTH_18"/>
    <property type="match status" value="1"/>
</dbReference>
<keyword evidence="2" id="KW-0238">DNA-binding</keyword>
<dbReference type="PANTHER" id="PTHR46796:SF2">
    <property type="entry name" value="TRANSCRIPTIONAL REGULATORY PROTEIN"/>
    <property type="match status" value="1"/>
</dbReference>
<name>A0A9Q3UKC7_9GAMM</name>
<dbReference type="PANTHER" id="PTHR46796">
    <property type="entry name" value="HTH-TYPE TRANSCRIPTIONAL ACTIVATOR RHAS-RELATED"/>
    <property type="match status" value="1"/>
</dbReference>
<evidence type="ECO:0000259" key="5">
    <source>
        <dbReference type="PROSITE" id="PS01124"/>
    </source>
</evidence>
<accession>A0A9Q3UKC7</accession>
<keyword evidence="4" id="KW-0804">Transcription</keyword>
<dbReference type="SUPFAM" id="SSF51215">
    <property type="entry name" value="Regulatory protein AraC"/>
    <property type="match status" value="1"/>
</dbReference>
<evidence type="ECO:0000313" key="6">
    <source>
        <dbReference type="EMBL" id="MCC4308577.1"/>
    </source>
</evidence>
<dbReference type="EMBL" id="JAJGNA010000007">
    <property type="protein sequence ID" value="MCC4308577.1"/>
    <property type="molecule type" value="Genomic_DNA"/>
</dbReference>
<keyword evidence="7" id="KW-1185">Reference proteome</keyword>
<feature type="domain" description="HTH araC/xylS-type" evidence="5">
    <location>
        <begin position="178"/>
        <end position="277"/>
    </location>
</feature>
<dbReference type="GO" id="GO:0003700">
    <property type="term" value="F:DNA-binding transcription factor activity"/>
    <property type="evidence" value="ECO:0007669"/>
    <property type="project" value="InterPro"/>
</dbReference>